<sequence length="92" mass="10276">MTAAGAMWSDGTCPCWVQKSTTNAFKPTNACGTSSVCRSKPLRQRQSNNKLKALRSKPAAVHKPFHHTIEHLRGTRYVTFSVEVDTVQRFLV</sequence>
<evidence type="ECO:0000313" key="1">
    <source>
        <dbReference type="EMBL" id="GFS23226.1"/>
    </source>
</evidence>
<evidence type="ECO:0000313" key="2">
    <source>
        <dbReference type="Proteomes" id="UP000762676"/>
    </source>
</evidence>
<organism evidence="1 2">
    <name type="scientific">Elysia marginata</name>
    <dbReference type="NCBI Taxonomy" id="1093978"/>
    <lineage>
        <taxon>Eukaryota</taxon>
        <taxon>Metazoa</taxon>
        <taxon>Spiralia</taxon>
        <taxon>Lophotrochozoa</taxon>
        <taxon>Mollusca</taxon>
        <taxon>Gastropoda</taxon>
        <taxon>Heterobranchia</taxon>
        <taxon>Euthyneura</taxon>
        <taxon>Panpulmonata</taxon>
        <taxon>Sacoglossa</taxon>
        <taxon>Placobranchoidea</taxon>
        <taxon>Plakobranchidae</taxon>
        <taxon>Elysia</taxon>
    </lineage>
</organism>
<dbReference type="EMBL" id="BMAT01013933">
    <property type="protein sequence ID" value="GFS23226.1"/>
    <property type="molecule type" value="Genomic_DNA"/>
</dbReference>
<dbReference type="Proteomes" id="UP000762676">
    <property type="component" value="Unassembled WGS sequence"/>
</dbReference>
<accession>A0AAV4JRM3</accession>
<dbReference type="AlphaFoldDB" id="A0AAV4JRM3"/>
<reference evidence="1 2" key="1">
    <citation type="journal article" date="2021" name="Elife">
        <title>Chloroplast acquisition without the gene transfer in kleptoplastic sea slugs, Plakobranchus ocellatus.</title>
        <authorList>
            <person name="Maeda T."/>
            <person name="Takahashi S."/>
            <person name="Yoshida T."/>
            <person name="Shimamura S."/>
            <person name="Takaki Y."/>
            <person name="Nagai Y."/>
            <person name="Toyoda A."/>
            <person name="Suzuki Y."/>
            <person name="Arimoto A."/>
            <person name="Ishii H."/>
            <person name="Satoh N."/>
            <person name="Nishiyama T."/>
            <person name="Hasebe M."/>
            <person name="Maruyama T."/>
            <person name="Minagawa J."/>
            <person name="Obokata J."/>
            <person name="Shigenobu S."/>
        </authorList>
    </citation>
    <scope>NUCLEOTIDE SEQUENCE [LARGE SCALE GENOMIC DNA]</scope>
</reference>
<keyword evidence="2" id="KW-1185">Reference proteome</keyword>
<protein>
    <submittedName>
        <fullName evidence="1">Uncharacterized protein</fullName>
    </submittedName>
</protein>
<gene>
    <name evidence="1" type="ORF">ElyMa_006971600</name>
</gene>
<name>A0AAV4JRM3_9GAST</name>
<comment type="caution">
    <text evidence="1">The sequence shown here is derived from an EMBL/GenBank/DDBJ whole genome shotgun (WGS) entry which is preliminary data.</text>
</comment>
<proteinExistence type="predicted"/>